<evidence type="ECO:0000313" key="2">
    <source>
        <dbReference type="Proteomes" id="UP000005540"/>
    </source>
</evidence>
<dbReference type="Proteomes" id="UP000005540">
    <property type="component" value="Unassembled WGS sequence"/>
</dbReference>
<organism evidence="1 2">
    <name type="scientific">Sulfurihydrogenibium yellowstonense SS-5</name>
    <dbReference type="NCBI Taxonomy" id="432331"/>
    <lineage>
        <taxon>Bacteria</taxon>
        <taxon>Pseudomonadati</taxon>
        <taxon>Aquificota</taxon>
        <taxon>Aquificia</taxon>
        <taxon>Aquificales</taxon>
        <taxon>Hydrogenothermaceae</taxon>
        <taxon>Sulfurihydrogenibium</taxon>
    </lineage>
</organism>
<gene>
    <name evidence="1" type="ORF">SULYE_0161</name>
</gene>
<protein>
    <submittedName>
        <fullName evidence="1">Uncharacterized protein</fullName>
    </submittedName>
</protein>
<accession>C4FHY2</accession>
<sequence length="45" mass="5397">MVIKHFFKLKNQNCYSAAGEESHFFFSNQKSKEEILHYVQDGMER</sequence>
<reference evidence="1 2" key="1">
    <citation type="submission" date="2009-04" db="EMBL/GenBank/DDBJ databases">
        <authorList>
            <person name="Reysenbach A.-L."/>
            <person name="Heidelberg J.F."/>
            <person name="Nelson W.C."/>
        </authorList>
    </citation>
    <scope>NUCLEOTIDE SEQUENCE [LARGE SCALE GENOMIC DNA]</scope>
    <source>
        <strain evidence="1 2">SS-5</strain>
    </source>
</reference>
<dbReference type="AlphaFoldDB" id="C4FHY2"/>
<comment type="caution">
    <text evidence="1">The sequence shown here is derived from an EMBL/GenBank/DDBJ whole genome shotgun (WGS) entry which is preliminary data.</text>
</comment>
<keyword evidence="2" id="KW-1185">Reference proteome</keyword>
<dbReference type="EMBL" id="ABZS01000009">
    <property type="protein sequence ID" value="EEP61320.1"/>
    <property type="molecule type" value="Genomic_DNA"/>
</dbReference>
<evidence type="ECO:0000313" key="1">
    <source>
        <dbReference type="EMBL" id="EEP61320.1"/>
    </source>
</evidence>
<name>C4FHY2_9AQUI</name>
<proteinExistence type="predicted"/>